<name>A2Q6B9_MEDTR</name>
<sequence>MRINFKDNLHDDSVAVTVCVQTIIIDASGITGSE</sequence>
<dbReference type="EMBL" id="AC174467">
    <property type="protein sequence ID" value="ABN09139.1"/>
    <property type="molecule type" value="Genomic_DNA"/>
</dbReference>
<reference evidence="1" key="1">
    <citation type="submission" date="2006-02" db="EMBL/GenBank/DDBJ databases">
        <authorList>
            <person name="Town C.D."/>
        </authorList>
    </citation>
    <scope>NUCLEOTIDE SEQUENCE</scope>
</reference>
<evidence type="ECO:0000313" key="1">
    <source>
        <dbReference type="EMBL" id="ABN09139.1"/>
    </source>
</evidence>
<dbReference type="AlphaFoldDB" id="A2Q6B9"/>
<accession>A2Q6B9</accession>
<proteinExistence type="predicted"/>
<gene>
    <name evidence="1" type="ORF">MtrDRAFT_AC174467g14v1</name>
</gene>
<protein>
    <submittedName>
        <fullName evidence="1">Uncharacterized protein</fullName>
    </submittedName>
</protein>
<reference evidence="1" key="2">
    <citation type="submission" date="2007-03" db="EMBL/GenBank/DDBJ databases">
        <authorList>
            <consortium name="The International Medicago Genome Annotation Group"/>
        </authorList>
    </citation>
    <scope>NUCLEOTIDE SEQUENCE</scope>
</reference>
<organism evidence="1">
    <name type="scientific">Medicago truncatula</name>
    <name type="common">Barrel medic</name>
    <name type="synonym">Medicago tribuloides</name>
    <dbReference type="NCBI Taxonomy" id="3880"/>
    <lineage>
        <taxon>Eukaryota</taxon>
        <taxon>Viridiplantae</taxon>
        <taxon>Streptophyta</taxon>
        <taxon>Embryophyta</taxon>
        <taxon>Tracheophyta</taxon>
        <taxon>Spermatophyta</taxon>
        <taxon>Magnoliopsida</taxon>
        <taxon>eudicotyledons</taxon>
        <taxon>Gunneridae</taxon>
        <taxon>Pentapetalae</taxon>
        <taxon>rosids</taxon>
        <taxon>fabids</taxon>
        <taxon>Fabales</taxon>
        <taxon>Fabaceae</taxon>
        <taxon>Papilionoideae</taxon>
        <taxon>50 kb inversion clade</taxon>
        <taxon>NPAAA clade</taxon>
        <taxon>Hologalegina</taxon>
        <taxon>IRL clade</taxon>
        <taxon>Trifolieae</taxon>
        <taxon>Medicago</taxon>
    </lineage>
</organism>